<feature type="chain" id="PRO_5045228276" description="DUF4177 domain-containing protein" evidence="1">
    <location>
        <begin position="20"/>
        <end position="143"/>
    </location>
</feature>
<name>A0ABY4F9M9_9BACT</name>
<reference evidence="2 3" key="1">
    <citation type="submission" date="2022-04" db="EMBL/GenBank/DDBJ databases">
        <title>Hymenobacter sp. isolated from the air.</title>
        <authorList>
            <person name="Won M."/>
            <person name="Lee C.-M."/>
            <person name="Woen H.-Y."/>
            <person name="Kwon S.-W."/>
        </authorList>
    </citation>
    <scope>NUCLEOTIDE SEQUENCE [LARGE SCALE GENOMIC DNA]</scope>
    <source>
        <strain evidence="3">5116 S-27</strain>
    </source>
</reference>
<evidence type="ECO:0000313" key="2">
    <source>
        <dbReference type="EMBL" id="UOQ53218.1"/>
    </source>
</evidence>
<evidence type="ECO:0000256" key="1">
    <source>
        <dbReference type="SAM" id="SignalP"/>
    </source>
</evidence>
<feature type="signal peptide" evidence="1">
    <location>
        <begin position="1"/>
        <end position="19"/>
    </location>
</feature>
<accession>A0ABY4F9M9</accession>
<gene>
    <name evidence="2" type="ORF">MUN80_00305</name>
</gene>
<organism evidence="2 3">
    <name type="scientific">Hymenobacter cellulosivorans</name>
    <dbReference type="NCBI Taxonomy" id="2932249"/>
    <lineage>
        <taxon>Bacteria</taxon>
        <taxon>Pseudomonadati</taxon>
        <taxon>Bacteroidota</taxon>
        <taxon>Cytophagia</taxon>
        <taxon>Cytophagales</taxon>
        <taxon>Hymenobacteraceae</taxon>
        <taxon>Hymenobacter</taxon>
    </lineage>
</organism>
<dbReference type="RefSeq" id="WP_244718154.1">
    <property type="nucleotide sequence ID" value="NZ_CP095049.1"/>
</dbReference>
<evidence type="ECO:0008006" key="4">
    <source>
        <dbReference type="Google" id="ProtNLM"/>
    </source>
</evidence>
<evidence type="ECO:0000313" key="3">
    <source>
        <dbReference type="Proteomes" id="UP000831785"/>
    </source>
</evidence>
<dbReference type="EMBL" id="CP095049">
    <property type="protein sequence ID" value="UOQ53218.1"/>
    <property type="molecule type" value="Genomic_DNA"/>
</dbReference>
<proteinExistence type="predicted"/>
<protein>
    <recommendedName>
        <fullName evidence="4">DUF4177 domain-containing protein</fullName>
    </recommendedName>
</protein>
<keyword evidence="3" id="KW-1185">Reference proteome</keyword>
<dbReference type="Proteomes" id="UP000831785">
    <property type="component" value="Chromosome"/>
</dbReference>
<keyword evidence="1" id="KW-0732">Signal</keyword>
<sequence length="143" mass="15689">MRNITCLLGLLLASGAALAQRQPTPSRYLMLVRVIDISVPGSELGRSSSLTTIQPDGTFSTEEVQVLPITSISKKTANASIARFTPDSTSNNIRRQRYAQNTVYQAEVKKLNELSAQGWQLVSTTQEAATVRYLFRKDAAVTQ</sequence>